<keyword evidence="3 7" id="KW-0812">Transmembrane</keyword>
<dbReference type="EMBL" id="JW879984">
    <property type="protein sequence ID" value="AFP12501.1"/>
    <property type="molecule type" value="mRNA"/>
</dbReference>
<dbReference type="PANTHER" id="PTHR34341">
    <property type="entry name" value="TRANSMEMBRANE PROTEIN 107"/>
    <property type="match status" value="1"/>
</dbReference>
<protein>
    <recommendedName>
        <fullName evidence="2">Transmembrane protein 107</fullName>
    </recommendedName>
</protein>
<dbReference type="GO" id="GO:0036038">
    <property type="term" value="C:MKS complex"/>
    <property type="evidence" value="ECO:0007669"/>
    <property type="project" value="TreeGrafter"/>
</dbReference>
<keyword evidence="5 7" id="KW-1133">Transmembrane helix</keyword>
<keyword evidence="6 7" id="KW-0472">Membrane</keyword>
<evidence type="ECO:0000256" key="2">
    <source>
        <dbReference type="ARBA" id="ARBA00015652"/>
    </source>
</evidence>
<evidence type="ECO:0000256" key="1">
    <source>
        <dbReference type="ARBA" id="ARBA00004141"/>
    </source>
</evidence>
<dbReference type="PANTHER" id="PTHR34341:SF1">
    <property type="entry name" value="TRANSMEMBRANE PROTEIN 107"/>
    <property type="match status" value="1"/>
</dbReference>
<reference evidence="8" key="1">
    <citation type="journal article" date="2014" name="Nature">
        <title>Elephant shark genome provides unique insights into gnathostome evolution.</title>
        <authorList>
            <consortium name="International Elephant Shark Genome Sequencing Consortium"/>
            <person name="Venkatesh B."/>
            <person name="Lee A.P."/>
            <person name="Ravi V."/>
            <person name="Maurya A.K."/>
            <person name="Lian M.M."/>
            <person name="Swann J.B."/>
            <person name="Ohta Y."/>
            <person name="Flajnik M.F."/>
            <person name="Sutoh Y."/>
            <person name="Kasahara M."/>
            <person name="Hoon S."/>
            <person name="Gangu V."/>
            <person name="Roy S.W."/>
            <person name="Irimia M."/>
            <person name="Korzh V."/>
            <person name="Kondrychyn I."/>
            <person name="Lim Z.W."/>
            <person name="Tay B.H."/>
            <person name="Tohari S."/>
            <person name="Kong K.W."/>
            <person name="Ho S."/>
            <person name="Lorente-Galdos B."/>
            <person name="Quilez J."/>
            <person name="Marques-Bonet T."/>
            <person name="Raney B.J."/>
            <person name="Ingham P.W."/>
            <person name="Tay A."/>
            <person name="Hillier L.W."/>
            <person name="Minx P."/>
            <person name="Boehm T."/>
            <person name="Wilson R.K."/>
            <person name="Brenner S."/>
            <person name="Warren W.C."/>
        </authorList>
    </citation>
    <scope>NUCLEOTIDE SEQUENCE</scope>
    <source>
        <tissue evidence="8">Intestine</tissue>
    </source>
</reference>
<evidence type="ECO:0000256" key="3">
    <source>
        <dbReference type="ARBA" id="ARBA00022692"/>
    </source>
</evidence>
<accession>V9LHS3</accession>
<evidence type="ECO:0000256" key="5">
    <source>
        <dbReference type="ARBA" id="ARBA00022989"/>
    </source>
</evidence>
<dbReference type="Pfam" id="PF14995">
    <property type="entry name" value="TMEM107"/>
    <property type="match status" value="1"/>
</dbReference>
<dbReference type="InterPro" id="IPR029248">
    <property type="entry name" value="TMEM107"/>
</dbReference>
<sequence>MADFPETRLAAVAAHCSACISLSLFLSQQWECWAFWYIFGFCSALPALVELVLILTILRLGKKPL</sequence>
<evidence type="ECO:0000313" key="8">
    <source>
        <dbReference type="EMBL" id="AFP12501.1"/>
    </source>
</evidence>
<organism evidence="8">
    <name type="scientific">Callorhinchus milii</name>
    <name type="common">Ghost shark</name>
    <dbReference type="NCBI Taxonomy" id="7868"/>
    <lineage>
        <taxon>Eukaryota</taxon>
        <taxon>Metazoa</taxon>
        <taxon>Chordata</taxon>
        <taxon>Craniata</taxon>
        <taxon>Vertebrata</taxon>
        <taxon>Chondrichthyes</taxon>
        <taxon>Holocephali</taxon>
        <taxon>Chimaeriformes</taxon>
        <taxon>Callorhinchidae</taxon>
        <taxon>Callorhinchus</taxon>
    </lineage>
</organism>
<comment type="subcellular location">
    <subcellularLocation>
        <location evidence="1">Membrane</location>
        <topology evidence="1">Multi-pass membrane protein</topology>
    </subcellularLocation>
</comment>
<dbReference type="GO" id="GO:1905515">
    <property type="term" value="P:non-motile cilium assembly"/>
    <property type="evidence" value="ECO:0007669"/>
    <property type="project" value="TreeGrafter"/>
</dbReference>
<dbReference type="GO" id="GO:0016020">
    <property type="term" value="C:membrane"/>
    <property type="evidence" value="ECO:0007669"/>
    <property type="project" value="UniProtKB-SubCell"/>
</dbReference>
<evidence type="ECO:0000256" key="6">
    <source>
        <dbReference type="ARBA" id="ARBA00023136"/>
    </source>
</evidence>
<name>V9LHS3_CALMI</name>
<evidence type="ECO:0000256" key="4">
    <source>
        <dbReference type="ARBA" id="ARBA00022794"/>
    </source>
</evidence>
<proteinExistence type="evidence at transcript level"/>
<keyword evidence="4" id="KW-0970">Cilium biogenesis/degradation</keyword>
<dbReference type="AlphaFoldDB" id="V9LHS3"/>
<dbReference type="GO" id="GO:1904491">
    <property type="term" value="P:protein localization to ciliary transition zone"/>
    <property type="evidence" value="ECO:0007669"/>
    <property type="project" value="TreeGrafter"/>
</dbReference>
<evidence type="ECO:0000256" key="7">
    <source>
        <dbReference type="SAM" id="Phobius"/>
    </source>
</evidence>
<feature type="transmembrane region" description="Helical" evidence="7">
    <location>
        <begin position="35"/>
        <end position="58"/>
    </location>
</feature>